<feature type="compositionally biased region" description="Low complexity" evidence="1">
    <location>
        <begin position="102"/>
        <end position="111"/>
    </location>
</feature>
<dbReference type="STRING" id="1111676.MHC_04075"/>
<dbReference type="KEGG" id="mhe:MHC_04075"/>
<dbReference type="OrthoDB" id="402602at2"/>
<dbReference type="AlphaFoldDB" id="H6N7P9"/>
<gene>
    <name evidence="2" type="ordered locus">MHC_04075</name>
</gene>
<dbReference type="EMBL" id="CP003199">
    <property type="protein sequence ID" value="AEW45671.1"/>
    <property type="molecule type" value="Genomic_DNA"/>
</dbReference>
<proteinExistence type="predicted"/>
<accession>H6N7P9</accession>
<feature type="region of interest" description="Disordered" evidence="1">
    <location>
        <begin position="25"/>
        <end position="167"/>
    </location>
</feature>
<feature type="compositionally biased region" description="Basic and acidic residues" evidence="1">
    <location>
        <begin position="31"/>
        <end position="67"/>
    </location>
</feature>
<evidence type="ECO:0000256" key="1">
    <source>
        <dbReference type="SAM" id="MobiDB-lite"/>
    </source>
</evidence>
<feature type="compositionally biased region" description="Polar residues" evidence="1">
    <location>
        <begin position="68"/>
        <end position="80"/>
    </location>
</feature>
<evidence type="ECO:0000313" key="2">
    <source>
        <dbReference type="EMBL" id="AEW45671.1"/>
    </source>
</evidence>
<evidence type="ECO:0000313" key="3">
    <source>
        <dbReference type="Proteomes" id="UP000009135"/>
    </source>
</evidence>
<sequence length="192" mass="20206">MSVSKLITVGGSTLTGIGGVIATSSLISKSATEKSEERLSTKALADTDPHIKDYKDQNESEQGREGEGQNSGEDQGTMESGEQKSAEGQAGEEGIAEDTPTGSEDPGSSSSEESEEEGGDSGGEDVDESTEDGEENSQSNGVTKDGSTEAEHSHAAGNKYGTKDMRMTKQELEKTMQMKSGLESFLEQLRNI</sequence>
<organism evidence="2 3">
    <name type="scientific">Mycoplasma haemocanis (strain Illinois)</name>
    <dbReference type="NCBI Taxonomy" id="1111676"/>
    <lineage>
        <taxon>Bacteria</taxon>
        <taxon>Bacillati</taxon>
        <taxon>Mycoplasmatota</taxon>
        <taxon>Mollicutes</taxon>
        <taxon>Mycoplasmataceae</taxon>
        <taxon>Mycoplasma</taxon>
    </lineage>
</organism>
<reference evidence="2 3" key="1">
    <citation type="journal article" date="2012" name="J. Bacteriol.">
        <title>Complete genome sequence of Mycoplasma haemocanis strain Illinois.</title>
        <authorList>
            <person name="do Nascimento N.C."/>
            <person name="Guimaraes A.M."/>
            <person name="Santos A.P."/>
            <person name="Sanmiguel P.J."/>
            <person name="Messick J.B."/>
        </authorList>
    </citation>
    <scope>NUCLEOTIDE SEQUENCE [LARGE SCALE GENOMIC DNA]</scope>
    <source>
        <strain evidence="2 3">Illinois</strain>
    </source>
</reference>
<feature type="compositionally biased region" description="Acidic residues" evidence="1">
    <location>
        <begin position="112"/>
        <end position="135"/>
    </location>
</feature>
<keyword evidence="3" id="KW-1185">Reference proteome</keyword>
<protein>
    <submittedName>
        <fullName evidence="2">Uncharacterized protein</fullName>
    </submittedName>
</protein>
<dbReference type="Proteomes" id="UP000009135">
    <property type="component" value="Chromosome"/>
</dbReference>
<dbReference type="HOGENOM" id="CLU_1376828_0_0_14"/>
<name>H6N7P9_MYCHN</name>